<dbReference type="OrthoDB" id="9800955at2"/>
<dbReference type="GO" id="GO:0030246">
    <property type="term" value="F:carbohydrate binding"/>
    <property type="evidence" value="ECO:0007669"/>
    <property type="project" value="InterPro"/>
</dbReference>
<dbReference type="InterPro" id="IPR008979">
    <property type="entry name" value="Galactose-bd-like_sf"/>
</dbReference>
<evidence type="ECO:0000313" key="3">
    <source>
        <dbReference type="Proteomes" id="UP000319267"/>
    </source>
</evidence>
<dbReference type="InterPro" id="IPR005084">
    <property type="entry name" value="CBM6"/>
</dbReference>
<name>A0A521BKE0_9FLAO</name>
<dbReference type="CDD" id="cd04080">
    <property type="entry name" value="CBM6_cellulase-like"/>
    <property type="match status" value="1"/>
</dbReference>
<evidence type="ECO:0000313" key="2">
    <source>
        <dbReference type="EMBL" id="SMO47545.1"/>
    </source>
</evidence>
<dbReference type="EMBL" id="FXTQ01000001">
    <property type="protein sequence ID" value="SMO47545.1"/>
    <property type="molecule type" value="Genomic_DNA"/>
</dbReference>
<evidence type="ECO:0000259" key="1">
    <source>
        <dbReference type="PROSITE" id="PS51175"/>
    </source>
</evidence>
<dbReference type="Pfam" id="PF03422">
    <property type="entry name" value="CBM_6"/>
    <property type="match status" value="1"/>
</dbReference>
<reference evidence="2 3" key="1">
    <citation type="submission" date="2017-05" db="EMBL/GenBank/DDBJ databases">
        <authorList>
            <person name="Varghese N."/>
            <person name="Submissions S."/>
        </authorList>
    </citation>
    <scope>NUCLEOTIDE SEQUENCE [LARGE SCALE GENOMIC DNA]</scope>
    <source>
        <strain evidence="2 3">DSM 29982</strain>
    </source>
</reference>
<feature type="domain" description="CBM6" evidence="1">
    <location>
        <begin position="82"/>
        <end position="218"/>
    </location>
</feature>
<dbReference type="Proteomes" id="UP000319267">
    <property type="component" value="Unassembled WGS sequence"/>
</dbReference>
<accession>A0A521BKE0</accession>
<organism evidence="2 3">
    <name type="scientific">Flavobacterium nitrogenifigens</name>
    <dbReference type="NCBI Taxonomy" id="1617283"/>
    <lineage>
        <taxon>Bacteria</taxon>
        <taxon>Pseudomonadati</taxon>
        <taxon>Bacteroidota</taxon>
        <taxon>Flavobacteriia</taxon>
        <taxon>Flavobacteriales</taxon>
        <taxon>Flavobacteriaceae</taxon>
        <taxon>Flavobacterium</taxon>
    </lineage>
</organism>
<dbReference type="RefSeq" id="WP_111378167.1">
    <property type="nucleotide sequence ID" value="NZ_CP043612.1"/>
</dbReference>
<dbReference type="AlphaFoldDB" id="A0A521BKE0"/>
<protein>
    <submittedName>
        <fullName evidence="2">Carbohydrate binding module (Family 6)</fullName>
    </submittedName>
</protein>
<proteinExistence type="predicted"/>
<keyword evidence="3" id="KW-1185">Reference proteome</keyword>
<gene>
    <name evidence="2" type="ORF">SAMN06265220_1011070</name>
</gene>
<sequence length="220" mass="24810">MKKILLLPCVYLFLSAESYIPFFSSQSTKESSAYKVQEIPGKIECEFYDLGGQGIAYFDQDSINNGSGKLNPVNGNPLNEFRINEGVDISYTKPDNIDATPYSKVPVKLEQFYVGWTQPAEWINYTVQVKKTGKYKIGLLYTANGDGAISFDVNGKDATGKMKITSTHDDKDPVAWRQWHHWNSQDNIGSITLEKGKQLLTLHIVENGNMNLDYITFTPY</sequence>
<dbReference type="SUPFAM" id="SSF49785">
    <property type="entry name" value="Galactose-binding domain-like"/>
    <property type="match status" value="1"/>
</dbReference>
<dbReference type="PROSITE" id="PS51175">
    <property type="entry name" value="CBM6"/>
    <property type="match status" value="1"/>
</dbReference>
<dbReference type="Gene3D" id="2.60.120.260">
    <property type="entry name" value="Galactose-binding domain-like"/>
    <property type="match status" value="1"/>
</dbReference>